<reference evidence="2 3" key="1">
    <citation type="journal article" date="2009" name="Stand. Genomic Sci.">
        <title>Complete genome sequence of Dyadobacter fermentans type strain (NS114).</title>
        <authorList>
            <person name="Lang E."/>
            <person name="Lapidus A."/>
            <person name="Chertkov O."/>
            <person name="Brettin T."/>
            <person name="Detter J.C."/>
            <person name="Han C."/>
            <person name="Copeland A."/>
            <person name="Glavina Del Rio T."/>
            <person name="Nolan M."/>
            <person name="Chen F."/>
            <person name="Lucas S."/>
            <person name="Tice H."/>
            <person name="Cheng J.F."/>
            <person name="Land M."/>
            <person name="Hauser L."/>
            <person name="Chang Y.J."/>
            <person name="Jeffries C.D."/>
            <person name="Kopitz M."/>
            <person name="Bruce D."/>
            <person name="Goodwin L."/>
            <person name="Pitluck S."/>
            <person name="Ovchinnikova G."/>
            <person name="Pati A."/>
            <person name="Ivanova N."/>
            <person name="Mavrommatis K."/>
            <person name="Chen A."/>
            <person name="Palaniappan K."/>
            <person name="Chain P."/>
            <person name="Bristow J."/>
            <person name="Eisen J.A."/>
            <person name="Markowitz V."/>
            <person name="Hugenholtz P."/>
            <person name="Goker M."/>
            <person name="Rohde M."/>
            <person name="Kyrpides N.C."/>
            <person name="Klenk H.P."/>
        </authorList>
    </citation>
    <scope>NUCLEOTIDE SEQUENCE [LARGE SCALE GENOMIC DNA]</scope>
    <source>
        <strain evidence="3">ATCC 700827 / DSM 18053 / CIP 107007 / KCTC 52180 / NS114</strain>
    </source>
</reference>
<dbReference type="STRING" id="471854.Dfer_1430"/>
<keyword evidence="3" id="KW-1185">Reference proteome</keyword>
<evidence type="ECO:0008006" key="4">
    <source>
        <dbReference type="Google" id="ProtNLM"/>
    </source>
</evidence>
<sequence>MNLAVFTLLSVGVGSTALWAVRLHRAKTHRPATAKYAVSGSLELRHVLFVVAFAAPALLFFIVWGVNAVNIPFQDDIDAILESTAIVAQGPGSFSELWLVLSKQDDERRIVVVRLAACLLYWATGSVDFRILAFAGLCSYLVFLRMIFLWFKAQRDLSLALLLPVPYLLFSNYNYEALYWSIIPLQQIAVFIWGFASIWMASRNTKVGLACGIGFGILAIYSDVSGIFVGPVVALMLFARRDGLSAMVWILLIGLVTTYYFSELTIPDYRPTTAQNLSSWRDMLLMMVAMPGMITDVMIDQSASSRLAGAAVAGLVSLLFVGGSAFVFWKKLMRAPTTITPGEWWLAGCILFLLITFFALAFGRAAFGAHNILISRYKHIFTFWAIFNYLLLLRLPIFRRVLGRWLLVVQAVAVIYCAGSYFQTWGEMMFFRKTIQADAYGWTRNREFPSAPIYLSVKRTVDAIFENALKNRVYQFPNLPFDDLQHADVRGSSDVIVRTTDFIVVGAQAPELRCSPDDGIYLIIHTSDETHVLPMRMRKNSFLCFLRTARYYSSYCESMGMLRQYLSKNKKYNLTLGVISGPNRYLLTTGKKVTG</sequence>
<protein>
    <recommendedName>
        <fullName evidence="4">Glycosyltransferase RgtA/B/C/D-like domain-containing protein</fullName>
    </recommendedName>
</protein>
<dbReference type="AlphaFoldDB" id="C6W767"/>
<feature type="transmembrane region" description="Helical" evidence="1">
    <location>
        <begin position="403"/>
        <end position="422"/>
    </location>
</feature>
<proteinExistence type="predicted"/>
<dbReference type="Proteomes" id="UP000002011">
    <property type="component" value="Chromosome"/>
</dbReference>
<feature type="transmembrane region" description="Helical" evidence="1">
    <location>
        <begin position="131"/>
        <end position="151"/>
    </location>
</feature>
<feature type="transmembrane region" description="Helical" evidence="1">
    <location>
        <begin position="379"/>
        <end position="397"/>
    </location>
</feature>
<keyword evidence="1" id="KW-1133">Transmembrane helix</keyword>
<dbReference type="RefSeq" id="WP_015810930.1">
    <property type="nucleotide sequence ID" value="NC_013037.1"/>
</dbReference>
<keyword evidence="1" id="KW-0472">Membrane</keyword>
<feature type="transmembrane region" description="Helical" evidence="1">
    <location>
        <begin position="306"/>
        <end position="329"/>
    </location>
</feature>
<evidence type="ECO:0000256" key="1">
    <source>
        <dbReference type="SAM" id="Phobius"/>
    </source>
</evidence>
<feature type="transmembrane region" description="Helical" evidence="1">
    <location>
        <begin position="44"/>
        <end position="66"/>
    </location>
</feature>
<dbReference type="OrthoDB" id="919207at2"/>
<name>C6W767_DYAFD</name>
<evidence type="ECO:0000313" key="3">
    <source>
        <dbReference type="Proteomes" id="UP000002011"/>
    </source>
</evidence>
<feature type="transmembrane region" description="Helical" evidence="1">
    <location>
        <begin position="344"/>
        <end position="367"/>
    </location>
</feature>
<dbReference type="EMBL" id="CP001619">
    <property type="protein sequence ID" value="ACT92676.1"/>
    <property type="molecule type" value="Genomic_DNA"/>
</dbReference>
<gene>
    <name evidence="2" type="ordered locus">Dfer_1430</name>
</gene>
<dbReference type="eggNOG" id="ENOG5033VC0">
    <property type="taxonomic scope" value="Bacteria"/>
</dbReference>
<accession>C6W767</accession>
<dbReference type="HOGENOM" id="CLU_466726_0_0_10"/>
<evidence type="ECO:0000313" key="2">
    <source>
        <dbReference type="EMBL" id="ACT92676.1"/>
    </source>
</evidence>
<keyword evidence="1" id="KW-0812">Transmembrane</keyword>
<organism evidence="2 3">
    <name type="scientific">Dyadobacter fermentans (strain ATCC 700827 / DSM 18053 / CIP 107007 / KCTC 52180 / NS114)</name>
    <dbReference type="NCBI Taxonomy" id="471854"/>
    <lineage>
        <taxon>Bacteria</taxon>
        <taxon>Pseudomonadati</taxon>
        <taxon>Bacteroidota</taxon>
        <taxon>Cytophagia</taxon>
        <taxon>Cytophagales</taxon>
        <taxon>Spirosomataceae</taxon>
        <taxon>Dyadobacter</taxon>
    </lineage>
</organism>
<feature type="transmembrane region" description="Helical" evidence="1">
    <location>
        <begin position="207"/>
        <end position="237"/>
    </location>
</feature>
<feature type="transmembrane region" description="Helical" evidence="1">
    <location>
        <begin position="182"/>
        <end position="201"/>
    </location>
</feature>
<dbReference type="KEGG" id="dfe:Dfer_1430"/>
<feature type="transmembrane region" description="Helical" evidence="1">
    <location>
        <begin position="244"/>
        <end position="262"/>
    </location>
</feature>